<dbReference type="EC" id="5.2.1.8" evidence="1"/>
<gene>
    <name evidence="4" type="ORF">CYMTET_23755</name>
</gene>
<dbReference type="Proteomes" id="UP001190700">
    <property type="component" value="Unassembled WGS sequence"/>
</dbReference>
<accession>A0AAE0L0S9</accession>
<feature type="domain" description="PPIase FKBP-type" evidence="3">
    <location>
        <begin position="90"/>
        <end position="194"/>
    </location>
</feature>
<dbReference type="AlphaFoldDB" id="A0AAE0L0S9"/>
<evidence type="ECO:0000259" key="3">
    <source>
        <dbReference type="PROSITE" id="PS50059"/>
    </source>
</evidence>
<dbReference type="Gene3D" id="3.10.50.40">
    <property type="match status" value="1"/>
</dbReference>
<dbReference type="EMBL" id="LGRX02012247">
    <property type="protein sequence ID" value="KAK3267707.1"/>
    <property type="molecule type" value="Genomic_DNA"/>
</dbReference>
<keyword evidence="5" id="KW-1185">Reference proteome</keyword>
<comment type="caution">
    <text evidence="4">The sequence shown here is derived from an EMBL/GenBank/DDBJ whole genome shotgun (WGS) entry which is preliminary data.</text>
</comment>
<proteinExistence type="predicted"/>
<dbReference type="GO" id="GO:0009507">
    <property type="term" value="C:chloroplast"/>
    <property type="evidence" value="ECO:0007669"/>
    <property type="project" value="TreeGrafter"/>
</dbReference>
<dbReference type="PROSITE" id="PS50059">
    <property type="entry name" value="FKBP_PPIASE"/>
    <property type="match status" value="1"/>
</dbReference>
<dbReference type="InterPro" id="IPR053111">
    <property type="entry name" value="Chloro_FKBP-type_PPIase"/>
</dbReference>
<dbReference type="Pfam" id="PF00254">
    <property type="entry name" value="FKBP_C"/>
    <property type="match status" value="1"/>
</dbReference>
<keyword evidence="1" id="KW-0413">Isomerase</keyword>
<dbReference type="PANTHER" id="PTHR47598:SF1">
    <property type="entry name" value="PEPTIDYL-PROLYL CIS-TRANS ISOMERASE FKBP17-2, CHLOROPLASTIC"/>
    <property type="match status" value="1"/>
</dbReference>
<dbReference type="PANTHER" id="PTHR47598">
    <property type="entry name" value="PEPTIDYL-PROLYL CIS-TRANS ISOMERASE FKBP17-2, CHLOROPLASTIC"/>
    <property type="match status" value="1"/>
</dbReference>
<evidence type="ECO:0000313" key="5">
    <source>
        <dbReference type="Proteomes" id="UP001190700"/>
    </source>
</evidence>
<dbReference type="InterPro" id="IPR046357">
    <property type="entry name" value="PPIase_dom_sf"/>
</dbReference>
<evidence type="ECO:0000313" key="4">
    <source>
        <dbReference type="EMBL" id="KAK3267707.1"/>
    </source>
</evidence>
<evidence type="ECO:0000256" key="1">
    <source>
        <dbReference type="PROSITE-ProRule" id="PRU00277"/>
    </source>
</evidence>
<protein>
    <recommendedName>
        <fullName evidence="1">peptidylprolyl isomerase</fullName>
        <ecNumber evidence="1">5.2.1.8</ecNumber>
    </recommendedName>
</protein>
<dbReference type="GO" id="GO:0003755">
    <property type="term" value="F:peptidyl-prolyl cis-trans isomerase activity"/>
    <property type="evidence" value="ECO:0007669"/>
    <property type="project" value="UniProtKB-KW"/>
</dbReference>
<feature type="region of interest" description="Disordered" evidence="2">
    <location>
        <begin position="1"/>
        <end position="20"/>
    </location>
</feature>
<name>A0AAE0L0S9_9CHLO</name>
<dbReference type="InterPro" id="IPR001179">
    <property type="entry name" value="PPIase_FKBP_dom"/>
</dbReference>
<dbReference type="SUPFAM" id="SSF54534">
    <property type="entry name" value="FKBP-like"/>
    <property type="match status" value="1"/>
</dbReference>
<feature type="compositionally biased region" description="Low complexity" evidence="2">
    <location>
        <begin position="8"/>
        <end position="20"/>
    </location>
</feature>
<comment type="catalytic activity">
    <reaction evidence="1">
        <text>[protein]-peptidylproline (omega=180) = [protein]-peptidylproline (omega=0)</text>
        <dbReference type="Rhea" id="RHEA:16237"/>
        <dbReference type="Rhea" id="RHEA-COMP:10747"/>
        <dbReference type="Rhea" id="RHEA-COMP:10748"/>
        <dbReference type="ChEBI" id="CHEBI:83833"/>
        <dbReference type="ChEBI" id="CHEBI:83834"/>
        <dbReference type="EC" id="5.2.1.8"/>
    </reaction>
</comment>
<reference evidence="4 5" key="1">
    <citation type="journal article" date="2015" name="Genome Biol. Evol.">
        <title>Comparative Genomics of a Bacterivorous Green Alga Reveals Evolutionary Causalities and Consequences of Phago-Mixotrophic Mode of Nutrition.</title>
        <authorList>
            <person name="Burns J.A."/>
            <person name="Paasch A."/>
            <person name="Narechania A."/>
            <person name="Kim E."/>
        </authorList>
    </citation>
    <scope>NUCLEOTIDE SEQUENCE [LARGE SCALE GENOMIC DNA]</scope>
    <source>
        <strain evidence="4 5">PLY_AMNH</strain>
    </source>
</reference>
<organism evidence="4 5">
    <name type="scientific">Cymbomonas tetramitiformis</name>
    <dbReference type="NCBI Taxonomy" id="36881"/>
    <lineage>
        <taxon>Eukaryota</taxon>
        <taxon>Viridiplantae</taxon>
        <taxon>Chlorophyta</taxon>
        <taxon>Pyramimonadophyceae</taxon>
        <taxon>Pyramimonadales</taxon>
        <taxon>Pyramimonadaceae</taxon>
        <taxon>Cymbomonas</taxon>
    </lineage>
</organism>
<keyword evidence="1" id="KW-0697">Rotamase</keyword>
<evidence type="ECO:0000256" key="2">
    <source>
        <dbReference type="SAM" id="MobiDB-lite"/>
    </source>
</evidence>
<sequence>MKSSRQLTSHTKSTTKTQTSRCKRDVLHKFVCEAYSEPNHAQYPGFELCRRSALVSVVAAVFGASPAIAADEIEVVSDEEGFGDKTIRPYSLTLVHFVGRNRDGEIFDSTRGGLKYLDGGSGVYRPYIINLSGGPVPGICEGITKGLLGMKVGGKRTVRVPPSLGFGQADLNGPYGAIPGGSDVTYEIEVLRISNNGPDSLMVGISNCGLGGANQQDSGCRDIVPQL</sequence>